<feature type="domain" description="BPTI/Kunitz inhibitor" evidence="3">
    <location>
        <begin position="54"/>
        <end position="108"/>
    </location>
</feature>
<evidence type="ECO:0000259" key="3">
    <source>
        <dbReference type="PROSITE" id="PS50279"/>
    </source>
</evidence>
<protein>
    <submittedName>
        <fullName evidence="4">Kunitz/Bovine pancreatic trypsin inhibitor domain protein</fullName>
    </submittedName>
</protein>
<evidence type="ECO:0000313" key="5">
    <source>
        <dbReference type="Proteomes" id="UP000252519"/>
    </source>
</evidence>
<dbReference type="InterPro" id="IPR036880">
    <property type="entry name" value="Kunitz_BPTI_sf"/>
</dbReference>
<evidence type="ECO:0000256" key="1">
    <source>
        <dbReference type="SAM" id="Phobius"/>
    </source>
</evidence>
<sequence length="110" mass="12764">LLLLFLSLLIQSSGCRATFSGLQDRRIYWLKMSLAFYLFFFLIPLVTAKPEKRCFTKIDNHCLVLYQHDVKIGYYYDVKLGKCMSVMVAECKGNDGKFNTLEECQKACEK</sequence>
<feature type="transmembrane region" description="Helical" evidence="1">
    <location>
        <begin position="27"/>
        <end position="48"/>
    </location>
</feature>
<dbReference type="Proteomes" id="UP000252519">
    <property type="component" value="Unassembled WGS sequence"/>
</dbReference>
<dbReference type="SUPFAM" id="SSF57362">
    <property type="entry name" value="BPTI-like"/>
    <property type="match status" value="1"/>
</dbReference>
<dbReference type="EMBL" id="JOJR01000023">
    <property type="protein sequence ID" value="RCN50416.1"/>
    <property type="molecule type" value="Genomic_DNA"/>
</dbReference>
<dbReference type="SMART" id="SM00131">
    <property type="entry name" value="KU"/>
    <property type="match status" value="1"/>
</dbReference>
<dbReference type="PROSITE" id="PS50279">
    <property type="entry name" value="BPTI_KUNITZ_2"/>
    <property type="match status" value="1"/>
</dbReference>
<comment type="caution">
    <text evidence="4">The sequence shown here is derived from an EMBL/GenBank/DDBJ whole genome shotgun (WGS) entry which is preliminary data.</text>
</comment>
<feature type="non-terminal residue" evidence="4">
    <location>
        <position position="1"/>
    </location>
</feature>
<keyword evidence="1" id="KW-1133">Transmembrane helix</keyword>
<evidence type="ECO:0000256" key="2">
    <source>
        <dbReference type="SAM" id="SignalP"/>
    </source>
</evidence>
<name>A0A368H1C7_ANCCA</name>
<feature type="chain" id="PRO_5016655135" evidence="2">
    <location>
        <begin position="18"/>
        <end position="110"/>
    </location>
</feature>
<accession>A0A368H1C7</accession>
<keyword evidence="1" id="KW-0472">Membrane</keyword>
<gene>
    <name evidence="4" type="ORF">ANCCAN_03439</name>
</gene>
<reference evidence="4 5" key="1">
    <citation type="submission" date="2014-10" db="EMBL/GenBank/DDBJ databases">
        <title>Draft genome of the hookworm Ancylostoma caninum.</title>
        <authorList>
            <person name="Mitreva M."/>
        </authorList>
    </citation>
    <scope>NUCLEOTIDE SEQUENCE [LARGE SCALE GENOMIC DNA]</scope>
    <source>
        <strain evidence="4 5">Baltimore</strain>
    </source>
</reference>
<evidence type="ECO:0000313" key="4">
    <source>
        <dbReference type="EMBL" id="RCN50416.1"/>
    </source>
</evidence>
<dbReference type="Pfam" id="PF00014">
    <property type="entry name" value="Kunitz_BPTI"/>
    <property type="match status" value="1"/>
</dbReference>
<proteinExistence type="predicted"/>
<keyword evidence="1" id="KW-0812">Transmembrane</keyword>
<feature type="signal peptide" evidence="2">
    <location>
        <begin position="1"/>
        <end position="17"/>
    </location>
</feature>
<keyword evidence="5" id="KW-1185">Reference proteome</keyword>
<dbReference type="GO" id="GO:0004867">
    <property type="term" value="F:serine-type endopeptidase inhibitor activity"/>
    <property type="evidence" value="ECO:0007669"/>
    <property type="project" value="InterPro"/>
</dbReference>
<dbReference type="InterPro" id="IPR002223">
    <property type="entry name" value="Kunitz_BPTI"/>
</dbReference>
<dbReference type="AlphaFoldDB" id="A0A368H1C7"/>
<keyword evidence="2" id="KW-0732">Signal</keyword>
<dbReference type="Gene3D" id="4.10.410.10">
    <property type="entry name" value="Pancreatic trypsin inhibitor Kunitz domain"/>
    <property type="match status" value="1"/>
</dbReference>
<organism evidence="4 5">
    <name type="scientific">Ancylostoma caninum</name>
    <name type="common">Dog hookworm</name>
    <dbReference type="NCBI Taxonomy" id="29170"/>
    <lineage>
        <taxon>Eukaryota</taxon>
        <taxon>Metazoa</taxon>
        <taxon>Ecdysozoa</taxon>
        <taxon>Nematoda</taxon>
        <taxon>Chromadorea</taxon>
        <taxon>Rhabditida</taxon>
        <taxon>Rhabditina</taxon>
        <taxon>Rhabditomorpha</taxon>
        <taxon>Strongyloidea</taxon>
        <taxon>Ancylostomatidae</taxon>
        <taxon>Ancylostomatinae</taxon>
        <taxon>Ancylostoma</taxon>
    </lineage>
</organism>
<dbReference type="OrthoDB" id="4473401at2759"/>